<keyword evidence="3" id="KW-0596">Phosphopantetheine</keyword>
<dbReference type="UniPathway" id="UPA00011"/>
<evidence type="ECO:0000256" key="5">
    <source>
        <dbReference type="ARBA" id="ARBA00022598"/>
    </source>
</evidence>
<dbReference type="Gene3D" id="3.40.50.980">
    <property type="match status" value="4"/>
</dbReference>
<evidence type="ECO:0000256" key="4">
    <source>
        <dbReference type="ARBA" id="ARBA00022553"/>
    </source>
</evidence>
<dbReference type="PANTHER" id="PTHR45527:SF1">
    <property type="entry name" value="FATTY ACID SYNTHASE"/>
    <property type="match status" value="1"/>
</dbReference>
<dbReference type="InterPro" id="IPR036736">
    <property type="entry name" value="ACP-like_sf"/>
</dbReference>
<dbReference type="Gene3D" id="2.30.38.10">
    <property type="entry name" value="Luciferase, Domain 3"/>
    <property type="match status" value="2"/>
</dbReference>
<dbReference type="GO" id="GO:0043041">
    <property type="term" value="P:amino acid activation for nonribosomal peptide biosynthetic process"/>
    <property type="evidence" value="ECO:0007669"/>
    <property type="project" value="TreeGrafter"/>
</dbReference>
<dbReference type="GO" id="GO:0009403">
    <property type="term" value="P:toxin biosynthetic process"/>
    <property type="evidence" value="ECO:0007669"/>
    <property type="project" value="UniProtKB-ARBA"/>
</dbReference>
<dbReference type="Pfam" id="PF00550">
    <property type="entry name" value="PP-binding"/>
    <property type="match status" value="4"/>
</dbReference>
<dbReference type="NCBIfam" id="TIGR01746">
    <property type="entry name" value="Thioester-redct"/>
    <property type="match status" value="1"/>
</dbReference>
<dbReference type="InterPro" id="IPR006162">
    <property type="entry name" value="Ppantetheine_attach_site"/>
</dbReference>
<dbReference type="CDD" id="cd19540">
    <property type="entry name" value="LCL_NRPS-like"/>
    <property type="match status" value="1"/>
</dbReference>
<keyword evidence="5" id="KW-0436">Ligase</keyword>
<dbReference type="NCBIfam" id="TIGR01720">
    <property type="entry name" value="NRPS-para261"/>
    <property type="match status" value="2"/>
</dbReference>
<dbReference type="GO" id="GO:0016874">
    <property type="term" value="F:ligase activity"/>
    <property type="evidence" value="ECO:0007669"/>
    <property type="project" value="UniProtKB-KW"/>
</dbReference>
<evidence type="ECO:0000313" key="10">
    <source>
        <dbReference type="EMBL" id="SOX53887.1"/>
    </source>
</evidence>
<dbReference type="Pfam" id="PF08242">
    <property type="entry name" value="Methyltransf_12"/>
    <property type="match status" value="1"/>
</dbReference>
<evidence type="ECO:0000256" key="3">
    <source>
        <dbReference type="ARBA" id="ARBA00022450"/>
    </source>
</evidence>
<dbReference type="Pfam" id="PF13193">
    <property type="entry name" value="AMP-binding_C"/>
    <property type="match status" value="2"/>
</dbReference>
<dbReference type="InterPro" id="IPR001242">
    <property type="entry name" value="Condensation_dom"/>
</dbReference>
<evidence type="ECO:0000259" key="9">
    <source>
        <dbReference type="PROSITE" id="PS50075"/>
    </source>
</evidence>
<dbReference type="PROSITE" id="PS50075">
    <property type="entry name" value="CARRIER"/>
    <property type="match status" value="4"/>
</dbReference>
<dbReference type="NCBIfam" id="TIGR01733">
    <property type="entry name" value="AA-adenyl-dom"/>
    <property type="match status" value="3"/>
</dbReference>
<dbReference type="CDD" id="cd02440">
    <property type="entry name" value="AdoMet_MTases"/>
    <property type="match status" value="1"/>
</dbReference>
<dbReference type="Proteomes" id="UP000236318">
    <property type="component" value="Unassembled WGS sequence"/>
</dbReference>
<dbReference type="CDD" id="cd17643">
    <property type="entry name" value="A_NRPS_Cytc1-like"/>
    <property type="match status" value="1"/>
</dbReference>
<comment type="caution">
    <text evidence="10">The sequence shown here is derived from an EMBL/GenBank/DDBJ whole genome shotgun (WGS) entry which is preliminary data.</text>
</comment>
<dbReference type="InterPro" id="IPR036291">
    <property type="entry name" value="NAD(P)-bd_dom_sf"/>
</dbReference>
<comment type="similarity">
    <text evidence="2">Belongs to the ATP-dependent AMP-binding enzyme family.</text>
</comment>
<dbReference type="GO" id="GO:0072330">
    <property type="term" value="P:monocarboxylic acid biosynthetic process"/>
    <property type="evidence" value="ECO:0007669"/>
    <property type="project" value="UniProtKB-ARBA"/>
</dbReference>
<dbReference type="OrthoDB" id="4501954at2"/>
<dbReference type="EMBL" id="FXEG02000003">
    <property type="protein sequence ID" value="SOX53887.1"/>
    <property type="molecule type" value="Genomic_DNA"/>
</dbReference>
<dbReference type="GO" id="GO:0016740">
    <property type="term" value="F:transferase activity"/>
    <property type="evidence" value="ECO:0007669"/>
    <property type="project" value="UniProtKB-KW"/>
</dbReference>
<evidence type="ECO:0000256" key="2">
    <source>
        <dbReference type="ARBA" id="ARBA00006432"/>
    </source>
</evidence>
<dbReference type="Gene3D" id="3.40.50.150">
    <property type="entry name" value="Vaccinia Virus protein VP39"/>
    <property type="match status" value="1"/>
</dbReference>
<dbReference type="Gene3D" id="3.30.559.10">
    <property type="entry name" value="Chloramphenicol acetyltransferase-like domain"/>
    <property type="match status" value="5"/>
</dbReference>
<name>A0A2K4YAW4_9MYCO</name>
<dbReference type="SUPFAM" id="SSF52777">
    <property type="entry name" value="CoA-dependent acyltransferases"/>
    <property type="match status" value="10"/>
</dbReference>
<dbReference type="PROSITE" id="PS00012">
    <property type="entry name" value="PHOSPHOPANTETHEINE"/>
    <property type="match status" value="4"/>
</dbReference>
<dbReference type="Gene3D" id="3.40.50.12780">
    <property type="entry name" value="N-terminal domain of ligase-like"/>
    <property type="match status" value="1"/>
</dbReference>
<dbReference type="SMART" id="SM01294">
    <property type="entry name" value="PKS_PP_betabranch"/>
    <property type="match status" value="1"/>
</dbReference>
<dbReference type="InterPro" id="IPR020806">
    <property type="entry name" value="PKS_PP-bd"/>
</dbReference>
<accession>A0A2K4YAW4</accession>
<keyword evidence="11" id="KW-1185">Reference proteome</keyword>
<dbReference type="GO" id="GO:0017000">
    <property type="term" value="P:antibiotic biosynthetic process"/>
    <property type="evidence" value="ECO:0007669"/>
    <property type="project" value="UniProtKB-KW"/>
</dbReference>
<dbReference type="PANTHER" id="PTHR45527">
    <property type="entry name" value="NONRIBOSOMAL PEPTIDE SYNTHETASE"/>
    <property type="match status" value="1"/>
</dbReference>
<feature type="domain" description="Carrier" evidence="9">
    <location>
        <begin position="19"/>
        <end position="93"/>
    </location>
</feature>
<feature type="domain" description="Carrier" evidence="9">
    <location>
        <begin position="4482"/>
        <end position="4557"/>
    </location>
</feature>
<dbReference type="InterPro" id="IPR009081">
    <property type="entry name" value="PP-bd_ACP"/>
</dbReference>
<dbReference type="InterPro" id="IPR029058">
    <property type="entry name" value="AB_hydrolase_fold"/>
</dbReference>
<feature type="domain" description="Carrier" evidence="9">
    <location>
        <begin position="1511"/>
        <end position="1585"/>
    </location>
</feature>
<dbReference type="GO" id="GO:0005829">
    <property type="term" value="C:cytosol"/>
    <property type="evidence" value="ECO:0007669"/>
    <property type="project" value="TreeGrafter"/>
</dbReference>
<proteinExistence type="inferred from homology"/>
<evidence type="ECO:0000256" key="8">
    <source>
        <dbReference type="ARBA" id="ARBA00023194"/>
    </source>
</evidence>
<feature type="non-terminal residue" evidence="10">
    <location>
        <position position="1"/>
    </location>
</feature>
<dbReference type="SUPFAM" id="SSF51735">
    <property type="entry name" value="NAD(P)-binding Rossmann-fold domains"/>
    <property type="match status" value="1"/>
</dbReference>
<dbReference type="SUPFAM" id="SSF53335">
    <property type="entry name" value="S-adenosyl-L-methionine-dependent methyltransferases"/>
    <property type="match status" value="1"/>
</dbReference>
<dbReference type="CDD" id="cd05235">
    <property type="entry name" value="SDR_e1"/>
    <property type="match status" value="1"/>
</dbReference>
<evidence type="ECO:0000256" key="7">
    <source>
        <dbReference type="ARBA" id="ARBA00022737"/>
    </source>
</evidence>
<dbReference type="InterPro" id="IPR010080">
    <property type="entry name" value="Thioester_reductase-like_dom"/>
</dbReference>
<dbReference type="InterPro" id="IPR023213">
    <property type="entry name" value="CAT-like_dom_sf"/>
</dbReference>
<keyword evidence="8" id="KW-0045">Antibiotic biosynthesis</keyword>
<dbReference type="InterPro" id="IPR013217">
    <property type="entry name" value="Methyltransf_12"/>
</dbReference>
<keyword evidence="7" id="KW-0677">Repeat</keyword>
<feature type="domain" description="Carrier" evidence="9">
    <location>
        <begin position="3022"/>
        <end position="3097"/>
    </location>
</feature>
<dbReference type="Pfam" id="PF00501">
    <property type="entry name" value="AMP-binding"/>
    <property type="match status" value="3"/>
</dbReference>
<dbReference type="Gene3D" id="3.40.50.1820">
    <property type="entry name" value="alpha/beta hydrolase"/>
    <property type="match status" value="1"/>
</dbReference>
<dbReference type="FunFam" id="3.30.300.30:FF:000010">
    <property type="entry name" value="Enterobactin synthetase component F"/>
    <property type="match status" value="2"/>
</dbReference>
<dbReference type="InterPro" id="IPR045851">
    <property type="entry name" value="AMP-bd_C_sf"/>
</dbReference>
<keyword evidence="4" id="KW-0597">Phosphoprotein</keyword>
<dbReference type="PROSITE" id="PS00455">
    <property type="entry name" value="AMP_BINDING"/>
    <property type="match status" value="3"/>
</dbReference>
<evidence type="ECO:0000256" key="1">
    <source>
        <dbReference type="ARBA" id="ARBA00001957"/>
    </source>
</evidence>
<dbReference type="Gene3D" id="3.30.300.30">
    <property type="match status" value="4"/>
</dbReference>
<evidence type="ECO:0000313" key="11">
    <source>
        <dbReference type="Proteomes" id="UP000236318"/>
    </source>
</evidence>
<dbReference type="InterPro" id="IPR020845">
    <property type="entry name" value="AMP-binding_CS"/>
</dbReference>
<dbReference type="SUPFAM" id="SSF47336">
    <property type="entry name" value="ACP-like"/>
    <property type="match status" value="4"/>
</dbReference>
<dbReference type="Pfam" id="PF00668">
    <property type="entry name" value="Condensation"/>
    <property type="match status" value="5"/>
</dbReference>
<evidence type="ECO:0000256" key="6">
    <source>
        <dbReference type="ARBA" id="ARBA00022679"/>
    </source>
</evidence>
<dbReference type="Gene3D" id="1.10.1200.10">
    <property type="entry name" value="ACP-like"/>
    <property type="match status" value="3"/>
</dbReference>
<dbReference type="Gene3D" id="3.30.559.30">
    <property type="entry name" value="Nonribosomal peptide synthetase, condensation domain"/>
    <property type="match status" value="5"/>
</dbReference>
<dbReference type="InterPro" id="IPR010071">
    <property type="entry name" value="AA_adenyl_dom"/>
</dbReference>
<dbReference type="CDD" id="cd19543">
    <property type="entry name" value="DCL_NRPS"/>
    <property type="match status" value="1"/>
</dbReference>
<dbReference type="InterPro" id="IPR029063">
    <property type="entry name" value="SAM-dependent_MTases_sf"/>
</dbReference>
<organism evidence="10 11">
    <name type="scientific">Mycobacterium ahvazicum</name>
    <dbReference type="NCBI Taxonomy" id="1964395"/>
    <lineage>
        <taxon>Bacteria</taxon>
        <taxon>Bacillati</taxon>
        <taxon>Actinomycetota</taxon>
        <taxon>Actinomycetes</taxon>
        <taxon>Mycobacteriales</taxon>
        <taxon>Mycobacteriaceae</taxon>
        <taxon>Mycobacterium</taxon>
        <taxon>Mycobacterium simiae complex</taxon>
    </lineage>
</organism>
<dbReference type="SMART" id="SM00823">
    <property type="entry name" value="PKS_PP"/>
    <property type="match status" value="4"/>
</dbReference>
<protein>
    <submittedName>
        <fullName evidence="10">Non-ribosomal peptide synthase/polyketide synthase</fullName>
    </submittedName>
</protein>
<dbReference type="Pfam" id="PF07993">
    <property type="entry name" value="NAD_binding_4"/>
    <property type="match status" value="1"/>
</dbReference>
<dbReference type="FunFam" id="3.40.50.980:FF:000001">
    <property type="entry name" value="Non-ribosomal peptide synthetase"/>
    <property type="match status" value="3"/>
</dbReference>
<dbReference type="InterPro" id="IPR013120">
    <property type="entry name" value="FAR_NAD-bd"/>
</dbReference>
<dbReference type="NCBIfam" id="NF003417">
    <property type="entry name" value="PRK04813.1"/>
    <property type="match status" value="4"/>
</dbReference>
<dbReference type="InterPro" id="IPR010060">
    <property type="entry name" value="NRPS_synth"/>
</dbReference>
<sequence>KLDTSALPAPEYSSAEYQAPGGPVEEILAGIYAQVLGLERVGIHDSFFDLGGDSILSMQVVAHARAAGVLCRPRDVFVAQTVAGLAQVAVFTSTEPDVLDEGVGPVVATPIMRWLHDMRGPTDQVNQTLVVQAPAGVSESDVSAILQALLDRHAMLRLKSAENVANGWSLVVPEVGSVRIEDCLHSVDVLSEEALLAARLRLNPAAGSMFSALWVPHTGQLALIIHHLAVDGVSWRILLEDINVAWAQLRSGQPVCLPAPTTSFARWSSLLAEHARSPALLAFAESWREVLAIPATLPAAHPDTDTHATAGQLSVSLDSDTTRQLLSEVPAAFHAGVQEILLIAFALACKEFLDAAGKSIGIDVEGHGRHEEMVADSDLSRTVGWFTTKYPVALAVGELPWEQVCGGDAALGTVIKDAKEQLRALPDGLTYGLLRYLNPDADLRGPDPVIGFNYLGRLGAGAGRVSDELWRVSGHSLWATNVAAAVSTPLPHTVELNAGTMDAEAGPCLHAAWRWASSALNRAHITRLSRLWFDALAGICTHVREGGGGLTPSDIVPTRLSQRQIDELQQQYRVADVLPLTPLQEGLLFHATLANGSGEDVYAVQLDITMVGILDRDRLRDAVQTSISRHPNLVARFCDQFDRPVQVIPSDPVIDWQYVELDVGEQIEELCAAERAAVCDLASQPPFRAALVAVTHNRHRLVLTNHHIVLDGWSLPVLAQEIFSSYNGHRLPEPTPYRRFMSWLAGRDLEAARASWGEVLAGFETPTLVGSPGRLDRGRRGVKSFAVSAETSGAVSELARDQRTTVSTVLQAAWAQLLIEMTGQHDVVFGTSVSGRSTDVAGVEAMVGLLINTVPVRANITSTTTVSGLLNQLQSAHNHTLEHQHLALADIQRVTGHDQLFDTLFVFENYPIDVAALLGTQGLVVTNFTATEYNHYTLTVQATPGRELRLRVEYDTNTFDDAAIDNLGGRLRRLLACMVADSARRLSSMDLLDSDERDMVDGWGNRSALTASLSRTSSIPEVFAARVARAPDAGAVTFDGHTMTYRELDEASNRLAYLLIGHGASPGERVALVFRRCDEAIVAILAVLKTGAAYVPIDPVLPPARVEFVLADATPSAVVTTAALRSRLSEFAGPVIELDDLAMDTQPATVPPVPAPDDIAYFIYTSGTTGTPKGVAIAHHNVVWLAGALDESLPPGRTWTQSHSTAFDYSVWEIFGALLQGRRVVVIPESVAATPEELHSLLIAEQVSVFTTTPSAVAMLSPEGLESTAVVVAGEACPTEIVDRWAASGRVMIDAYGPTALTVCASISAPLTPGAGLVPIGVPISRAAVFVLEGWLRLVPPGVVGELYVAGAGVGVGYWRRSGLTGSRFVACPFGAPGARMYRTGDLVSWGPDGQLQYFGRADEQVKIRGYRIELGEVRGALTRMAGVDQAVVIAREDSSGVKRLVAYITESFMGSVDPSGMRAQLVGLLPPYMVPASIVVLDALPLTVNGKLDIRALPAPLYRGHEPYRAPRTAVEEVLVGVYAQVLGVERVGIDESFFDLGGDSIMSMQVVSRARAAGLLCRPRDVIVEQTVAQLARVVTSTGSESGVADAGVGPVLVTPIISWLHDVEGAVDEFNQTVVVRAPAKVTQADVVALLQALLDRHAALRLRVDDDGAGGWSLVVPEVGSVRAADCLQSVDALSEDALVTARSRLDPGAGIMLSAVWATGSDQLALIAHHLAVDGVSWRILLEDINIAWAQRCGGQSIVLPSGGTSFATWATLLREYACSDPVVELAAAWRQVAATPPVLSAATPYVDTCATAGRLSASLDTDTTRQLLGPVPRAFHASVQDILLIAFGLACNEFLGTRGAPIGVDVEGHGRYEGVGVDVDLSRTVGWFTAKYPVALAAGELSWIQVISGDAALGPVVNDVKEQLRSLPDELTYGLLRYSNPDVDLRGSDAAIGFNYLGRLAGSTAEFSDGLWLIDPDAMSFARAASAIPMSLIHAVSLDSATIETKAGPCLHANWTWAPSVLDDERMDLLGRLWFEALQGICAHVRRGGGGLSPSDIVPTRLSQQQIDQLQLQYRIADVLPLTPLQQGLLFHATIAEGSKDDLYAVQLDIALSGALDQDRLRDAVQAVIKRHPHLVADFCTSFSEPVQVIPAHPDLAWQYLDLRADNHFDATIERLCAVERIAVCDVADQPAFRAALIRTAGDQHRLVLTNHHIVLDGWSLPVLLQEILGGYHGHPLPEAVPYRRYLIWLADQDRAAAEAVWAKAFDGFQIPTLLSSPGLLTFGRRGVGSARVSAEITQALGELARSCHTTLSTVLQAAWAQLLTVVTGQFDVAFGTVVSGRTADVIGAESMVGLLINTVPVRARVEATTSVTDLLNQLRGFHNDTIDHHHLALNEIHGATGHAQLFDTLFVFENYPIDTAGLLDTQEVTVTGLTSREHNHYPLTVQATPGYELALRVEYDVDVFDVVSVETSVQRLRRVLVAMVDEPGRRLSSIDVIGERERSVLARWGNRAVLSAPSPALGSIPVVFAEQVGRSPGAVAVTCGGRGLTYRELDEASNRLAHLLVGRGVGRGCLVALLCSRSVQAITAMLAILKAGAGYVPIDPAVPAARLHFMLADAAPVAVLTTAGLEQRVADYGLPVINVEEPAIQEGPATALPGSGPDDVAYVIYTSGTTGTPKGVAVTHDNVSQLLATGGRKASNDVGSVWSQCHSLAFDVSVWEIWGALLSGGRLVVVPDDVVRSPQDLHALLVAERVTVLSQTPSAFYALQSADGLQPALGQQLALRAVVFGGEALEPRRLGSWLDRHADAPRLINMYGITETTVHASFREIGAGDLEGIASPIGVPLEHLAFFVLDGWLRLVPPGVVGELYVAGAGVGVGYWRRSSLTGLRFVACPFGAPGARMYRSGDLVSWGTDGQLRYHGRGDEQVKIRGHRIELGEVRSALAGVAGVDQAVVIAREDSSGVKRLVGYVTESSTGAVALDGVRTELGERLPAYMVPAAVVVLDTIPLTANGKLDTSALPAPEYSSAEYQAPGGPVEEILAGIYAQVLGLERVGVHDSFFELGGDSLAVMRLVAAINVALNADVSVRAVFEAPTVARLAPRIGRVEGRREPLVAVERPAVIPLSFAQSRLWFIEQLQGPSPVYNMPIALRLCGNLNAEALGAALVDVVARHESLRTIITAPGGAPQQLILPIDRVDSGWVVVDATDWPATKLTEAIDGVVRHHFDLSAEIPLRAVLFRVDEREYVLAGAIHHIAGDGSSLGPLVRDLGVAYASRCAGQGPGWAPLAVQYADYTLWQRARLGDLEDEDSGVAAQLAYWQDVLAGMPERLALPTDRPYPVVADHRGATVIVDWPAELQQQVVALAREHNATSFMVMQAALAVLLSRLSASSDVAVGFPIAGRSDPALDELIGFFVNTLVLRVDLSGDPTIADVLAQVRRRSLDAYEHQDVPFEVLVERLNPTRSLTHHPVVQVLLAWQHTTGLSGGPAAGSLGELRVMPLPVDTHTARMDLMFSLAERFTESGEPGGIGGTVEFRTDVFDVVSVETLVQRLRRVLVAMVDEPGRRLSSIDVIGERERSVLARWGNRAVLSAPSPALGSIPVVFAEQVGRSPGAVAVTCGGRGLTYRELDEASNRLAHLLVGRGVGRGCLVALLCSRSVQAVTAMLAILKAGAGDVPLDPAYPDARIGLVLSDAAPLVVLTTSELAGRLGGFDVAVINLDDLAAGSWPASALPGSGPDDVAYVIYTSGTTGTPKGVAVTHGNVTQLVMSLDASVPVGPGQVWSQWHSYSFDISGWEIWGALLNGSRLVVAPDDVVRSPQDLHALLVAEQVTVLSQTPSAITALSPRGLESVALLVGGEACPPEVVDEWAPGRLMINQYGPTETTMWVAMSAPLVPETGVVPIGSPVPGAAFFVLDGWLRLVPPGVVGELYVAGAGVGGGYWRRSSLTGLRFVACPFGAPGARMYRSGDLVSWGTDGQLRYHGRGDEQVKIRGHRIELGEIQTALTSFEGVRQAVVVAHDDPFAGKRLVAYLSLDHGTTPDHGAKVVEAWQHIWDDVYGAAVGESAFGSDFRGWNSSYTGAPIPLEEMIEWRAATVERIMALRPQRVLEIGAGTGLLLAQIAPRCERYVATDMSPVVIDNLARSLEQLPWRDRVELLTRPAHLTEALPHDYFDTVILNSVIQYFPDRGYLTDLLDNALERLANGGTLFIGDVRNYTLQGAFQTAVAIARHPGSDAAAIRERAQRAMVSDTELLAAPEFFTSWAAGHPSVAGLDIRVKRELADNELTRYRYDVVVYKAPTPVRSLAIFPAWSWTQCEGLGGLRTHLVSQRPDTVRVTGIPRAGLIADVHIERAITAGMPLDDALAEALDIRDVATPEQLHRVGASAGYSAAVTWGAESGTLDAVFVPANDPAFQDISPLTDLYHSAGPRRRTAHTNNPHTNTTISALRRLASEQLPDYMMPAHFVVLEEFPMTASGKLDRGALPVPGYEGISDYRAPSDPVEEVLAEIYAQVLGVERVGVDDSFFELGGDSLSAMRLVAAINARLGADLLVRAVFETPTVAGLRQHVITSSLVKGQAHGRNFASVHGDSDEVHATDLTLDKFIDAATLAAAPALPVPSPEVRTVLLTGATGFLGRYLVLEWLKLLGPQGGKLICLIRAESDDHARQRLDRTFDGGDQEMLRRFRELAADRLEVIAGDKSAANLGMNPQTWQRLAGSVDLIVDSAAFVNLVLPYRELFGPNVVGTAELIRLAITTKLKRYTFVSTYDVGRQIEPSLFTEQADIRVISAHRIVDDSYANGYGNSKWAGEVLLREAHDLCGLPGAVFRSSMILADTTYAGQLNLADMVTRMVLSVVATGLAPRSFYQLDAAGNRRPAHYDGLPIEFVSKAIAALGPQMVDGFETYHVMNPHDDGIGLDQFVDWLIDAGYSIERIDDFGEWLQRFETGLRALPERQRHHSVLSLLLAMLGDTTEGQPPEPTVGSFAPVDRFRAAVKEAKLGSDNDIPHISASTIIKYATDLRLLGLL</sequence>
<dbReference type="SUPFAM" id="SSF56801">
    <property type="entry name" value="Acetyl-CoA synthetase-like"/>
    <property type="match status" value="3"/>
</dbReference>
<dbReference type="RefSeq" id="WP_133160855.1">
    <property type="nucleotide sequence ID" value="NZ_FXEG02000003.1"/>
</dbReference>
<comment type="cofactor">
    <cofactor evidence="1">
        <name>pantetheine 4'-phosphate</name>
        <dbReference type="ChEBI" id="CHEBI:47942"/>
    </cofactor>
</comment>
<dbReference type="GO" id="GO:0031177">
    <property type="term" value="F:phosphopantetheine binding"/>
    <property type="evidence" value="ECO:0007669"/>
    <property type="project" value="InterPro"/>
</dbReference>
<reference evidence="10" key="1">
    <citation type="submission" date="2018-01" db="EMBL/GenBank/DDBJ databases">
        <authorList>
            <consortium name="Urmite Genomes"/>
        </authorList>
    </citation>
    <scope>NUCLEOTIDE SEQUENCE [LARGE SCALE GENOMIC DNA]</scope>
    <source>
        <strain evidence="10">AFP003</strain>
    </source>
</reference>
<dbReference type="FunFam" id="1.10.1200.10:FF:000005">
    <property type="entry name" value="Nonribosomal peptide synthetase 1"/>
    <property type="match status" value="3"/>
</dbReference>
<dbReference type="Gene3D" id="3.40.50.720">
    <property type="entry name" value="NAD(P)-binding Rossmann-like Domain"/>
    <property type="match status" value="1"/>
</dbReference>
<keyword evidence="6" id="KW-0808">Transferase</keyword>
<dbReference type="FunFam" id="1.10.1200.10:FF:000016">
    <property type="entry name" value="Non-ribosomal peptide synthase"/>
    <property type="match status" value="1"/>
</dbReference>
<gene>
    <name evidence="10" type="ORF">MAAFP003_2563</name>
</gene>
<dbReference type="InterPro" id="IPR000873">
    <property type="entry name" value="AMP-dep_synth/lig_dom"/>
</dbReference>
<dbReference type="InterPro" id="IPR025110">
    <property type="entry name" value="AMP-bd_C"/>
</dbReference>
<dbReference type="InterPro" id="IPR042099">
    <property type="entry name" value="ANL_N_sf"/>
</dbReference>
<dbReference type="FunFam" id="3.40.50.12780:FF:000012">
    <property type="entry name" value="Non-ribosomal peptide synthetase"/>
    <property type="match status" value="3"/>
</dbReference>
<dbReference type="GO" id="GO:0008610">
    <property type="term" value="P:lipid biosynthetic process"/>
    <property type="evidence" value="ECO:0007669"/>
    <property type="project" value="UniProtKB-ARBA"/>
</dbReference>